<reference evidence="1 2" key="1">
    <citation type="journal article" date="2023" name="G3 (Bethesda)">
        <title>A chromosome-length genome assembly and annotation of blackberry (Rubus argutus, cv. 'Hillquist').</title>
        <authorList>
            <person name="Bruna T."/>
            <person name="Aryal R."/>
            <person name="Dudchenko O."/>
            <person name="Sargent D.J."/>
            <person name="Mead D."/>
            <person name="Buti M."/>
            <person name="Cavallini A."/>
            <person name="Hytonen T."/>
            <person name="Andres J."/>
            <person name="Pham M."/>
            <person name="Weisz D."/>
            <person name="Mascagni F."/>
            <person name="Usai G."/>
            <person name="Natali L."/>
            <person name="Bassil N."/>
            <person name="Fernandez G.E."/>
            <person name="Lomsadze A."/>
            <person name="Armour M."/>
            <person name="Olukolu B."/>
            <person name="Poorten T."/>
            <person name="Britton C."/>
            <person name="Davik J."/>
            <person name="Ashrafi H."/>
            <person name="Aiden E.L."/>
            <person name="Borodovsky M."/>
            <person name="Worthington M."/>
        </authorList>
    </citation>
    <scope>NUCLEOTIDE SEQUENCE [LARGE SCALE GENOMIC DNA]</scope>
    <source>
        <strain evidence="1">PI 553951</strain>
    </source>
</reference>
<gene>
    <name evidence="1" type="ORF">M0R45_035437</name>
</gene>
<organism evidence="1 2">
    <name type="scientific">Rubus argutus</name>
    <name type="common">Southern blackberry</name>
    <dbReference type="NCBI Taxonomy" id="59490"/>
    <lineage>
        <taxon>Eukaryota</taxon>
        <taxon>Viridiplantae</taxon>
        <taxon>Streptophyta</taxon>
        <taxon>Embryophyta</taxon>
        <taxon>Tracheophyta</taxon>
        <taxon>Spermatophyta</taxon>
        <taxon>Magnoliopsida</taxon>
        <taxon>eudicotyledons</taxon>
        <taxon>Gunneridae</taxon>
        <taxon>Pentapetalae</taxon>
        <taxon>rosids</taxon>
        <taxon>fabids</taxon>
        <taxon>Rosales</taxon>
        <taxon>Rosaceae</taxon>
        <taxon>Rosoideae</taxon>
        <taxon>Rosoideae incertae sedis</taxon>
        <taxon>Rubus</taxon>
    </lineage>
</organism>
<dbReference type="Proteomes" id="UP001457282">
    <property type="component" value="Unassembled WGS sequence"/>
</dbReference>
<dbReference type="AlphaFoldDB" id="A0AAW1VU88"/>
<comment type="caution">
    <text evidence="1">The sequence shown here is derived from an EMBL/GenBank/DDBJ whole genome shotgun (WGS) entry which is preliminary data.</text>
</comment>
<name>A0AAW1VU88_RUBAR</name>
<sequence>MRSSMLCRERSSEANMKMARTSAFLDSLAAKFRGKFGELMLLRIWRYRERTRPLFRAKSSAVAHIAPLISFDPRPPVNRRDWCCRLAAADEEGLLHTSQCTLHN</sequence>
<evidence type="ECO:0000313" key="2">
    <source>
        <dbReference type="Proteomes" id="UP001457282"/>
    </source>
</evidence>
<proteinExistence type="predicted"/>
<protein>
    <submittedName>
        <fullName evidence="1">Uncharacterized protein</fullName>
    </submittedName>
</protein>
<dbReference type="EMBL" id="JBEDUW010000007">
    <property type="protein sequence ID" value="KAK9911536.1"/>
    <property type="molecule type" value="Genomic_DNA"/>
</dbReference>
<evidence type="ECO:0000313" key="1">
    <source>
        <dbReference type="EMBL" id="KAK9911536.1"/>
    </source>
</evidence>
<accession>A0AAW1VU88</accession>
<keyword evidence="2" id="KW-1185">Reference proteome</keyword>